<dbReference type="InterPro" id="IPR013249">
    <property type="entry name" value="RNA_pol_sigma70_r4_t2"/>
</dbReference>
<evidence type="ECO:0000313" key="3">
    <source>
        <dbReference type="Proteomes" id="UP000487757"/>
    </source>
</evidence>
<comment type="caution">
    <text evidence="2">The sequence shown here is derived from an EMBL/GenBank/DDBJ whole genome shotgun (WGS) entry which is preliminary data.</text>
</comment>
<dbReference type="OrthoDB" id="9782703at2"/>
<dbReference type="GO" id="GO:0003677">
    <property type="term" value="F:DNA binding"/>
    <property type="evidence" value="ECO:0007669"/>
    <property type="project" value="InterPro"/>
</dbReference>
<protein>
    <recommendedName>
        <fullName evidence="1">RNA polymerase sigma factor 70 region 4 type 2 domain-containing protein</fullName>
    </recommendedName>
</protein>
<dbReference type="AlphaFoldDB" id="A0A7K0G3T2"/>
<dbReference type="GO" id="GO:0016987">
    <property type="term" value="F:sigma factor activity"/>
    <property type="evidence" value="ECO:0007669"/>
    <property type="project" value="InterPro"/>
</dbReference>
<gene>
    <name evidence="2" type="ORF">GJU39_20520</name>
</gene>
<dbReference type="Proteomes" id="UP000487757">
    <property type="component" value="Unassembled WGS sequence"/>
</dbReference>
<dbReference type="Pfam" id="PF08281">
    <property type="entry name" value="Sigma70_r4_2"/>
    <property type="match status" value="1"/>
</dbReference>
<reference evidence="2 3" key="1">
    <citation type="submission" date="2019-11" db="EMBL/GenBank/DDBJ databases">
        <title>Pedobacter petrophilus genome.</title>
        <authorList>
            <person name="Feldbauer M.J."/>
            <person name="Newman J.D."/>
        </authorList>
    </citation>
    <scope>NUCLEOTIDE SEQUENCE [LARGE SCALE GENOMIC DNA]</scope>
    <source>
        <strain evidence="2 3">LMG 29686</strain>
    </source>
</reference>
<name>A0A7K0G3T2_9SPHI</name>
<evidence type="ECO:0000259" key="1">
    <source>
        <dbReference type="Pfam" id="PF08281"/>
    </source>
</evidence>
<proteinExistence type="predicted"/>
<evidence type="ECO:0000313" key="2">
    <source>
        <dbReference type="EMBL" id="MRX78467.1"/>
    </source>
</evidence>
<dbReference type="RefSeq" id="WP_154282872.1">
    <property type="nucleotide sequence ID" value="NZ_JBHUJQ010000001.1"/>
</dbReference>
<sequence>MVYQLKVFPKYPVIPILEPKYRVPFVKYFEGHKYEEIVREMNIPIGTV</sequence>
<dbReference type="InterPro" id="IPR036388">
    <property type="entry name" value="WH-like_DNA-bd_sf"/>
</dbReference>
<feature type="domain" description="RNA polymerase sigma factor 70 region 4 type 2" evidence="1">
    <location>
        <begin position="17"/>
        <end position="48"/>
    </location>
</feature>
<dbReference type="InterPro" id="IPR013324">
    <property type="entry name" value="RNA_pol_sigma_r3/r4-like"/>
</dbReference>
<dbReference type="SUPFAM" id="SSF88659">
    <property type="entry name" value="Sigma3 and sigma4 domains of RNA polymerase sigma factors"/>
    <property type="match status" value="1"/>
</dbReference>
<organism evidence="2 3">
    <name type="scientific">Pedobacter petrophilus</name>
    <dbReference type="NCBI Taxonomy" id="1908241"/>
    <lineage>
        <taxon>Bacteria</taxon>
        <taxon>Pseudomonadati</taxon>
        <taxon>Bacteroidota</taxon>
        <taxon>Sphingobacteriia</taxon>
        <taxon>Sphingobacteriales</taxon>
        <taxon>Sphingobacteriaceae</taxon>
        <taxon>Pedobacter</taxon>
    </lineage>
</organism>
<dbReference type="Gene3D" id="1.10.10.10">
    <property type="entry name" value="Winged helix-like DNA-binding domain superfamily/Winged helix DNA-binding domain"/>
    <property type="match status" value="1"/>
</dbReference>
<dbReference type="EMBL" id="WKKH01000054">
    <property type="protein sequence ID" value="MRX78467.1"/>
    <property type="molecule type" value="Genomic_DNA"/>
</dbReference>
<dbReference type="GO" id="GO:0006352">
    <property type="term" value="P:DNA-templated transcription initiation"/>
    <property type="evidence" value="ECO:0007669"/>
    <property type="project" value="InterPro"/>
</dbReference>
<accession>A0A7K0G3T2</accession>
<keyword evidence="3" id="KW-1185">Reference proteome</keyword>